<geneLocation type="plasmid" evidence="3"/>
<protein>
    <recommendedName>
        <fullName evidence="5">Pilus assembly protein</fullName>
    </recommendedName>
</protein>
<geneLocation type="plasmid" evidence="1">
    <name>unnamed</name>
</geneLocation>
<evidence type="ECO:0000313" key="1">
    <source>
        <dbReference type="EMBL" id="ANH77021.1"/>
    </source>
</evidence>
<geneLocation type="plasmid" evidence="4">
    <name>pri-2</name>
</geneLocation>
<evidence type="ECO:0000313" key="3">
    <source>
        <dbReference type="Proteomes" id="UP000077927"/>
    </source>
</evidence>
<sequence>MAFLMLPIITVLFFLGVGVQAWQLAQAVPGAGVPGRMEAAANVSAQQALVFGAACVATASATPGLISASISPALPAGVSTPAGAVCMAAARAGGGRDIYGYMPVAPGAAGFLIQNTQGNVAWFRVSRQGTAVNMVTGVTYAVPTMIPVGALIDWVQTTT</sequence>
<evidence type="ECO:0000313" key="2">
    <source>
        <dbReference type="EMBL" id="ANJ76613.1"/>
    </source>
</evidence>
<gene>
    <name evidence="2" type="ORF">A9Y76_28815</name>
    <name evidence="1" type="ORF">ACS15_5849</name>
</gene>
<dbReference type="Proteomes" id="UP000078572">
    <property type="component" value="Plasmid pRI-2"/>
</dbReference>
<reference evidence="4" key="2">
    <citation type="submission" date="2016-06" db="EMBL/GenBank/DDBJ databases">
        <authorList>
            <person name="Xu Y."/>
            <person name="Nagy A."/>
            <person name="Yan X."/>
            <person name="Kim S.W."/>
            <person name="Haley B."/>
            <person name="Liu N.T."/>
            <person name="Nou X."/>
        </authorList>
    </citation>
    <scope>NUCLEOTIDE SEQUENCE [LARGE SCALE GENOMIC DNA]</scope>
    <source>
        <strain evidence="4">ATCC 49129</strain>
        <plasmid evidence="4">pri-2</plasmid>
    </source>
</reference>
<dbReference type="KEGG" id="rin:ACS15_5849"/>
<keyword evidence="2" id="KW-0614">Plasmid</keyword>
<name>A0A192A8C8_9RALS</name>
<dbReference type="GeneID" id="61530022"/>
<organism evidence="2 4">
    <name type="scientific">Ralstonia insidiosa</name>
    <dbReference type="NCBI Taxonomy" id="190721"/>
    <lineage>
        <taxon>Bacteria</taxon>
        <taxon>Pseudomonadati</taxon>
        <taxon>Pseudomonadota</taxon>
        <taxon>Betaproteobacteria</taxon>
        <taxon>Burkholderiales</taxon>
        <taxon>Burkholderiaceae</taxon>
        <taxon>Ralstonia</taxon>
    </lineage>
</organism>
<dbReference type="Proteomes" id="UP000077927">
    <property type="component" value="Plasmid unnamed"/>
</dbReference>
<dbReference type="EMBL" id="CP016025">
    <property type="protein sequence ID" value="ANJ76613.1"/>
    <property type="molecule type" value="Genomic_DNA"/>
</dbReference>
<dbReference type="PATRIC" id="fig|190721.6.peg.5802"/>
<geneLocation type="plasmid" evidence="2">
    <name>pRI-2</name>
</geneLocation>
<keyword evidence="4" id="KW-1185">Reference proteome</keyword>
<accession>A0A192A8C8</accession>
<proteinExistence type="predicted"/>
<dbReference type="AlphaFoldDB" id="A0A192A8C8"/>
<evidence type="ECO:0008006" key="5">
    <source>
        <dbReference type="Google" id="ProtNLM"/>
    </source>
</evidence>
<dbReference type="OrthoDB" id="9100908at2"/>
<evidence type="ECO:0000313" key="4">
    <source>
        <dbReference type="Proteomes" id="UP000078572"/>
    </source>
</evidence>
<reference evidence="2" key="3">
    <citation type="submission" date="2016-06" db="EMBL/GenBank/DDBJ databases">
        <authorList>
            <person name="Kjaerup R.B."/>
            <person name="Dalgaard T.S."/>
            <person name="Juul-Madsen H.R."/>
        </authorList>
    </citation>
    <scope>NUCLEOTIDE SEQUENCE [LARGE SCALE GENOMIC DNA]</scope>
    <source>
        <strain evidence="2">ATCC 49129</strain>
        <plasmid evidence="2">pRI-2</plasmid>
    </source>
</reference>
<reference evidence="1 3" key="1">
    <citation type="submission" date="2015-09" db="EMBL/GenBank/DDBJ databases">
        <authorList>
            <person name="Xu Y."/>
            <person name="Nagy A."/>
            <person name="Liu N.T."/>
            <person name="Nou X."/>
        </authorList>
    </citation>
    <scope>NUCLEOTIDE SEQUENCE [LARGE SCALE GENOMIC DNA]</scope>
    <source>
        <strain evidence="1 3">FC1138</strain>
        <plasmid evidence="3">Plasmid</plasmid>
        <plasmid evidence="1">unnamed</plasmid>
    </source>
</reference>
<dbReference type="EMBL" id="CP012607">
    <property type="protein sequence ID" value="ANH77021.1"/>
    <property type="molecule type" value="Genomic_DNA"/>
</dbReference>
<dbReference type="RefSeq" id="WP_004636265.1">
    <property type="nucleotide sequence ID" value="NZ_CP012607.1"/>
</dbReference>